<dbReference type="RefSeq" id="WP_070929188.1">
    <property type="nucleotide sequence ID" value="NZ_CANMXG010000001.1"/>
</dbReference>
<dbReference type="EMBL" id="ABMABF030000006">
    <property type="protein sequence ID" value="EMJ5134397.1"/>
    <property type="molecule type" value="Genomic_DNA"/>
</dbReference>
<keyword evidence="4" id="KW-1185">Reference proteome</keyword>
<accession>A0A1S1HLV5</accession>
<evidence type="ECO:0000313" key="2">
    <source>
        <dbReference type="EMBL" id="EMJ5134397.1"/>
    </source>
</evidence>
<evidence type="ECO:0000256" key="1">
    <source>
        <dbReference type="SAM" id="Phobius"/>
    </source>
</evidence>
<dbReference type="Proteomes" id="UP000179588">
    <property type="component" value="Unassembled WGS sequence"/>
</dbReference>
<dbReference type="EMBL" id="LVIE01000190">
    <property type="protein sequence ID" value="OHT23215.1"/>
    <property type="molecule type" value="Genomic_DNA"/>
</dbReference>
<dbReference type="GeneID" id="92278614"/>
<protein>
    <submittedName>
        <fullName evidence="3">Uncharacterized protein</fullName>
    </submittedName>
</protein>
<evidence type="ECO:0000313" key="3">
    <source>
        <dbReference type="EMBL" id="OHT23215.1"/>
    </source>
</evidence>
<keyword evidence="1" id="KW-0812">Transmembrane</keyword>
<proteinExistence type="predicted"/>
<reference evidence="3 4" key="1">
    <citation type="submission" date="2016-03" db="EMBL/GenBank/DDBJ databases">
        <title>Genome sequence of Providencia stuartii strain, isolated from the salivary glands of larval Lucilia sericata.</title>
        <authorList>
            <person name="Yuan Y."/>
            <person name="Zhang Y."/>
            <person name="Fu S."/>
            <person name="Crippen T.L."/>
            <person name="Visi D."/>
            <person name="Benbow M.E."/>
            <person name="Allen M."/>
            <person name="Tomberlin J.K."/>
            <person name="Sze S.-H."/>
            <person name="Tarone A.M."/>
        </authorList>
    </citation>
    <scope>NUCLEOTIDE SEQUENCE [LARGE SCALE GENOMIC DNA]</scope>
    <source>
        <strain evidence="3 4">Crippen</strain>
    </source>
</reference>
<gene>
    <name evidence="3" type="ORF">A3Q29_07270</name>
    <name evidence="2" type="ORF">RG298_002129</name>
</gene>
<feature type="transmembrane region" description="Helical" evidence="1">
    <location>
        <begin position="52"/>
        <end position="71"/>
    </location>
</feature>
<keyword evidence="1" id="KW-0472">Membrane</keyword>
<feature type="transmembrane region" description="Helical" evidence="1">
    <location>
        <begin position="20"/>
        <end position="40"/>
    </location>
</feature>
<name>A0A1S1HLV5_PROST</name>
<comment type="caution">
    <text evidence="3">The sequence shown here is derived from an EMBL/GenBank/DDBJ whole genome shotgun (WGS) entry which is preliminary data.</text>
</comment>
<evidence type="ECO:0000313" key="4">
    <source>
        <dbReference type="Proteomes" id="UP000179588"/>
    </source>
</evidence>
<sequence>MSIHKTIWNVISAKPYRLQLFFDLLLLILSPTLFISIIGFDTNTLNMDILTITLIIFCYIYITNWFSRWYCKRRKNNQK</sequence>
<reference evidence="2" key="2">
    <citation type="submission" date="2024-02" db="EMBL/GenBank/DDBJ databases">
        <authorList>
            <consortium name="Clinical and Environmental Microbiology Branch: Whole genome sequencing antimicrobial resistance pathogens in the healthcare setting"/>
        </authorList>
    </citation>
    <scope>NUCLEOTIDE SEQUENCE</scope>
    <source>
        <strain evidence="2">2021GO-0154</strain>
    </source>
</reference>
<organism evidence="3 4">
    <name type="scientific">Providencia stuartii</name>
    <dbReference type="NCBI Taxonomy" id="588"/>
    <lineage>
        <taxon>Bacteria</taxon>
        <taxon>Pseudomonadati</taxon>
        <taxon>Pseudomonadota</taxon>
        <taxon>Gammaproteobacteria</taxon>
        <taxon>Enterobacterales</taxon>
        <taxon>Morganellaceae</taxon>
        <taxon>Providencia</taxon>
    </lineage>
</organism>
<keyword evidence="1" id="KW-1133">Transmembrane helix</keyword>
<dbReference type="AlphaFoldDB" id="A0A1S1HLV5"/>